<comment type="caution">
    <text evidence="3">The sequence shown here is derived from an EMBL/GenBank/DDBJ whole genome shotgun (WGS) entry which is preliminary data.</text>
</comment>
<feature type="compositionally biased region" description="Polar residues" evidence="1">
    <location>
        <begin position="795"/>
        <end position="807"/>
    </location>
</feature>
<gene>
    <name evidence="3" type="ORF">BXZ70DRAFT_18996</name>
</gene>
<feature type="region of interest" description="Disordered" evidence="1">
    <location>
        <begin position="727"/>
        <end position="828"/>
    </location>
</feature>
<name>A0A8K0UXW6_9AGAR</name>
<sequence length="828" mass="88349">MADPVPTTERNSFLLTIDDTSPTVIYSPFAGSFAPPDLSTGWTPSSIRGIVQNLTLHATAVDDALVRLRWNGTGISFFGDFLPQSDEASFSVTLDGTPTTNFGFFAANNVSENVLASFANLTYGEHDVELALHKPDDNPAVLRFDRAVIVGGIPSLATKAGNSSLNSPVLTTEPVPDDAVSFQGQWSFQPELLPGQDFPIHTSTNVGDRAVLEFNGTAISISGLVTTVSGSYNVSIDQESPLTLSAKSFLNSSSPTVLFFRTGLDPSAVHHLTVVNAGAMSDVNAGSLLALASAQITTVESSGVSPSSPPSAMSSSNLPRGTIAAIAVCATLAFVALLASLGIYIHRKRSAMRRKRGFIQNPRLGRLRRLSFMARGARSHNTDPEKDRQEFVPEGARRSDVAVLDIARKSVDGTDDEDLDDGNANSRVGRHEGRVASQNSDGSFAIDLPQQPDAGHVRSSFGDSQPQPHSEISTSPISPIVFRATRPRGPRDMQGTLTAHARDNSRGILLHDVGRSDGSGLPEVKAVSPFRVNFRDADVPQEEDSARRQERREERHVSTASSIPQSLKIMLFGHDRSPESTFPPPTVPPPIPTNEPRVSFLDMESSHSPSVKSFARQSSTGSSSRADNVSTDFASLPPPPDRKSFALSMNIGGGPTPSHPSLSPSISLQPIPLPLPPIPTERSTLAVPESSTLVPADGNAPTGSPIESELSPTDSLPLTVSDIHFRHSSYSSVSQPESRRVSGINRTSSQRHPHPPLPERPDSKPFIVQKILGMQGSNPASPYTSPTVPTFAEPGSSSGRNRSTQPSPMTPGFAFRSIIPHDSTGRTK</sequence>
<feature type="compositionally biased region" description="Low complexity" evidence="1">
    <location>
        <begin position="659"/>
        <end position="670"/>
    </location>
</feature>
<evidence type="ECO:0000256" key="2">
    <source>
        <dbReference type="SAM" id="Phobius"/>
    </source>
</evidence>
<keyword evidence="2" id="KW-1133">Transmembrane helix</keyword>
<feature type="region of interest" description="Disordered" evidence="1">
    <location>
        <begin position="535"/>
        <end position="715"/>
    </location>
</feature>
<evidence type="ECO:0000313" key="4">
    <source>
        <dbReference type="Proteomes" id="UP000813824"/>
    </source>
</evidence>
<keyword evidence="2" id="KW-0472">Membrane</keyword>
<protein>
    <submittedName>
        <fullName evidence="3">Uncharacterized protein</fullName>
    </submittedName>
</protein>
<evidence type="ECO:0000256" key="1">
    <source>
        <dbReference type="SAM" id="MobiDB-lite"/>
    </source>
</evidence>
<feature type="compositionally biased region" description="Polar residues" evidence="1">
    <location>
        <begin position="606"/>
        <end position="633"/>
    </location>
</feature>
<dbReference type="OrthoDB" id="2576334at2759"/>
<feature type="compositionally biased region" description="Basic and acidic residues" evidence="1">
    <location>
        <begin position="380"/>
        <end position="397"/>
    </location>
</feature>
<feature type="transmembrane region" description="Helical" evidence="2">
    <location>
        <begin position="323"/>
        <end position="345"/>
    </location>
</feature>
<accession>A0A8K0UXW6</accession>
<proteinExistence type="predicted"/>
<feature type="compositionally biased region" description="Polar residues" evidence="1">
    <location>
        <begin position="775"/>
        <end position="788"/>
    </location>
</feature>
<feature type="region of interest" description="Disordered" evidence="1">
    <location>
        <begin position="412"/>
        <end position="476"/>
    </location>
</feature>
<organism evidence="3 4">
    <name type="scientific">Cristinia sonorae</name>
    <dbReference type="NCBI Taxonomy" id="1940300"/>
    <lineage>
        <taxon>Eukaryota</taxon>
        <taxon>Fungi</taxon>
        <taxon>Dikarya</taxon>
        <taxon>Basidiomycota</taxon>
        <taxon>Agaricomycotina</taxon>
        <taxon>Agaricomycetes</taxon>
        <taxon>Agaricomycetidae</taxon>
        <taxon>Agaricales</taxon>
        <taxon>Pleurotineae</taxon>
        <taxon>Stephanosporaceae</taxon>
        <taxon>Cristinia</taxon>
    </lineage>
</organism>
<keyword evidence="4" id="KW-1185">Reference proteome</keyword>
<dbReference type="EMBL" id="JAEVFJ010000001">
    <property type="protein sequence ID" value="KAH8107876.1"/>
    <property type="molecule type" value="Genomic_DNA"/>
</dbReference>
<feature type="compositionally biased region" description="Pro residues" evidence="1">
    <location>
        <begin position="581"/>
        <end position="593"/>
    </location>
</feature>
<dbReference type="Proteomes" id="UP000813824">
    <property type="component" value="Unassembled WGS sequence"/>
</dbReference>
<feature type="compositionally biased region" description="Basic and acidic residues" evidence="1">
    <location>
        <begin position="535"/>
        <end position="557"/>
    </location>
</feature>
<dbReference type="AlphaFoldDB" id="A0A8K0UXW6"/>
<keyword evidence="2" id="KW-0812">Transmembrane</keyword>
<evidence type="ECO:0000313" key="3">
    <source>
        <dbReference type="EMBL" id="KAH8107876.1"/>
    </source>
</evidence>
<feature type="region of interest" description="Disordered" evidence="1">
    <location>
        <begin position="375"/>
        <end position="397"/>
    </location>
</feature>
<reference evidence="3" key="1">
    <citation type="journal article" date="2021" name="New Phytol.">
        <title>Evolutionary innovations through gain and loss of genes in the ectomycorrhizal Boletales.</title>
        <authorList>
            <person name="Wu G."/>
            <person name="Miyauchi S."/>
            <person name="Morin E."/>
            <person name="Kuo A."/>
            <person name="Drula E."/>
            <person name="Varga T."/>
            <person name="Kohler A."/>
            <person name="Feng B."/>
            <person name="Cao Y."/>
            <person name="Lipzen A."/>
            <person name="Daum C."/>
            <person name="Hundley H."/>
            <person name="Pangilinan J."/>
            <person name="Johnson J."/>
            <person name="Barry K."/>
            <person name="LaButti K."/>
            <person name="Ng V."/>
            <person name="Ahrendt S."/>
            <person name="Min B."/>
            <person name="Choi I.G."/>
            <person name="Park H."/>
            <person name="Plett J.M."/>
            <person name="Magnuson J."/>
            <person name="Spatafora J.W."/>
            <person name="Nagy L.G."/>
            <person name="Henrissat B."/>
            <person name="Grigoriev I.V."/>
            <person name="Yang Z.L."/>
            <person name="Xu J."/>
            <person name="Martin F.M."/>
        </authorList>
    </citation>
    <scope>NUCLEOTIDE SEQUENCE</scope>
    <source>
        <strain evidence="3">KKN 215</strain>
    </source>
</reference>
<feature type="compositionally biased region" description="Polar residues" evidence="1">
    <location>
        <begin position="461"/>
        <end position="476"/>
    </location>
</feature>
<dbReference type="Gene3D" id="2.60.120.260">
    <property type="entry name" value="Galactose-binding domain-like"/>
    <property type="match status" value="2"/>
</dbReference>